<evidence type="ECO:0000313" key="2">
    <source>
        <dbReference type="Proteomes" id="UP001150581"/>
    </source>
</evidence>
<protein>
    <submittedName>
        <fullName evidence="1">Enzyme that catalyzes the fourth step in the histidine pathway</fullName>
        <ecNumber evidence="1">5.3.1.16</ecNumber>
    </submittedName>
</protein>
<dbReference type="EC" id="5.3.1.16" evidence="1"/>
<keyword evidence="1" id="KW-0413">Isomerase</keyword>
<evidence type="ECO:0000313" key="1">
    <source>
        <dbReference type="EMBL" id="KAJ1888341.1"/>
    </source>
</evidence>
<reference evidence="1" key="1">
    <citation type="submission" date="2022-07" db="EMBL/GenBank/DDBJ databases">
        <title>Phylogenomic reconstructions and comparative analyses of Kickxellomycotina fungi.</title>
        <authorList>
            <person name="Reynolds N.K."/>
            <person name="Stajich J.E."/>
            <person name="Barry K."/>
            <person name="Grigoriev I.V."/>
            <person name="Crous P."/>
            <person name="Smith M.E."/>
        </authorList>
    </citation>
    <scope>NUCLEOTIDE SEQUENCE</scope>
    <source>
        <strain evidence="1">Benny 63K</strain>
    </source>
</reference>
<proteinExistence type="predicted"/>
<sequence>MHSLFRPCIDLHNGQVKQIVGGTLHDTNASTLQTNFVSDQPASHYAQLYRQHGLQGGHVIMLGPGNVAAASEALAAWPGALQVGGGITLENAHEWIDRGASKVIVTSWLFPKGRFSEERLRQLASKVGRERLVVDLSCRRVGDGWVVAMDRWQTLTDMRVDAAALLRLAAFCSEFLVHAADVEGLCGGIDVELVRCLGEWSPVPVTYAGGAASIGDLGLVSRVSQARVDLTIGSALDIFGGDKIRFDQCVAWNKTGRLD</sequence>
<accession>A0ACC1I642</accession>
<keyword evidence="2" id="KW-1185">Reference proteome</keyword>
<dbReference type="Proteomes" id="UP001150581">
    <property type="component" value="Unassembled WGS sequence"/>
</dbReference>
<dbReference type="EMBL" id="JANBPG010001776">
    <property type="protein sequence ID" value="KAJ1888341.1"/>
    <property type="molecule type" value="Genomic_DNA"/>
</dbReference>
<comment type="caution">
    <text evidence="1">The sequence shown here is derived from an EMBL/GenBank/DDBJ whole genome shotgun (WGS) entry which is preliminary data.</text>
</comment>
<gene>
    <name evidence="1" type="primary">HIS6_2</name>
    <name evidence="1" type="ORF">LPJ66_008629</name>
</gene>
<name>A0ACC1I642_9FUNG</name>
<organism evidence="1 2">
    <name type="scientific">Kickxella alabastrina</name>
    <dbReference type="NCBI Taxonomy" id="61397"/>
    <lineage>
        <taxon>Eukaryota</taxon>
        <taxon>Fungi</taxon>
        <taxon>Fungi incertae sedis</taxon>
        <taxon>Zoopagomycota</taxon>
        <taxon>Kickxellomycotina</taxon>
        <taxon>Kickxellomycetes</taxon>
        <taxon>Kickxellales</taxon>
        <taxon>Kickxellaceae</taxon>
        <taxon>Kickxella</taxon>
    </lineage>
</organism>